<gene>
    <name evidence="11" type="ORF">RF11_02625</name>
</gene>
<dbReference type="GO" id="GO:0005789">
    <property type="term" value="C:endoplasmic reticulum membrane"/>
    <property type="evidence" value="ECO:0007669"/>
    <property type="project" value="TreeGrafter"/>
</dbReference>
<comment type="catalytic activity">
    <reaction evidence="10">
        <text>a very-long-chain acyl-CoA + malonyl-CoA + H(+) = a very-long-chain 3-oxoacyl-CoA + CO2 + CoA</text>
        <dbReference type="Rhea" id="RHEA:32727"/>
        <dbReference type="ChEBI" id="CHEBI:15378"/>
        <dbReference type="ChEBI" id="CHEBI:16526"/>
        <dbReference type="ChEBI" id="CHEBI:57287"/>
        <dbReference type="ChEBI" id="CHEBI:57384"/>
        <dbReference type="ChEBI" id="CHEBI:90725"/>
        <dbReference type="ChEBI" id="CHEBI:90736"/>
        <dbReference type="EC" id="2.3.1.199"/>
    </reaction>
</comment>
<evidence type="ECO:0000256" key="2">
    <source>
        <dbReference type="ARBA" id="ARBA00022516"/>
    </source>
</evidence>
<dbReference type="GO" id="GO:0034625">
    <property type="term" value="P:fatty acid elongation, monounsaturated fatty acid"/>
    <property type="evidence" value="ECO:0007669"/>
    <property type="project" value="TreeGrafter"/>
</dbReference>
<evidence type="ECO:0000256" key="1">
    <source>
        <dbReference type="ARBA" id="ARBA00004141"/>
    </source>
</evidence>
<dbReference type="GO" id="GO:0034626">
    <property type="term" value="P:fatty acid elongation, polyunsaturated fatty acid"/>
    <property type="evidence" value="ECO:0007669"/>
    <property type="project" value="TreeGrafter"/>
</dbReference>
<comment type="caution">
    <text evidence="10">Lacks conserved residue(s) required for the propagation of feature annotation.</text>
</comment>
<dbReference type="GO" id="GO:0042761">
    <property type="term" value="P:very long-chain fatty acid biosynthetic process"/>
    <property type="evidence" value="ECO:0007669"/>
    <property type="project" value="TreeGrafter"/>
</dbReference>
<protein>
    <recommendedName>
        <fullName evidence="10">Elongation of very long chain fatty acids protein</fullName>
        <ecNumber evidence="10">2.3.1.199</ecNumber>
    </recommendedName>
    <alternativeName>
        <fullName evidence="10">Very-long-chain 3-oxoacyl-CoA synthase</fullName>
    </alternativeName>
</protein>
<dbReference type="GO" id="GO:0019367">
    <property type="term" value="P:fatty acid elongation, saturated fatty acid"/>
    <property type="evidence" value="ECO:0007669"/>
    <property type="project" value="TreeGrafter"/>
</dbReference>
<keyword evidence="3 10" id="KW-0808">Transferase</keyword>
<dbReference type="GO" id="GO:0030148">
    <property type="term" value="P:sphingolipid biosynthetic process"/>
    <property type="evidence" value="ECO:0007669"/>
    <property type="project" value="TreeGrafter"/>
</dbReference>
<dbReference type="Proteomes" id="UP000031668">
    <property type="component" value="Unassembled WGS sequence"/>
</dbReference>
<keyword evidence="2 10" id="KW-0444">Lipid biosynthesis</keyword>
<sequence length="234" mass="26768">MLTYIAKCYQEFYDYGGIQLYKLEPFVKDWPLTRDPIPPILITLSYLLMVYLGPIIMKPFKPFELRRFLMIYNLFLCIKAVRAYDGYLQLHYRKRLVIESGPGLEMVMIHYLYMISKIIEFVDTYLPAAEICVSLVGRFGYFAFPTPQLPVVNALWGIRPAVFKRANLSNPYSSSILGYSVHATRDLARSRIAIIAWPTGLSGDSQVRNMPTAVSSTRGYHLTAGQAGTTQDRR</sequence>
<dbReference type="AlphaFoldDB" id="A0A0C2MRB9"/>
<dbReference type="InterPro" id="IPR002076">
    <property type="entry name" value="ELO_fam"/>
</dbReference>
<evidence type="ECO:0000256" key="9">
    <source>
        <dbReference type="ARBA" id="ARBA00023160"/>
    </source>
</evidence>
<comment type="similarity">
    <text evidence="10">Belongs to the ELO family.</text>
</comment>
<evidence type="ECO:0000256" key="8">
    <source>
        <dbReference type="ARBA" id="ARBA00023136"/>
    </source>
</evidence>
<keyword evidence="5 10" id="KW-0276">Fatty acid metabolism</keyword>
<organism evidence="11 12">
    <name type="scientific">Thelohanellus kitauei</name>
    <name type="common">Myxosporean</name>
    <dbReference type="NCBI Taxonomy" id="669202"/>
    <lineage>
        <taxon>Eukaryota</taxon>
        <taxon>Metazoa</taxon>
        <taxon>Cnidaria</taxon>
        <taxon>Myxozoa</taxon>
        <taxon>Myxosporea</taxon>
        <taxon>Bivalvulida</taxon>
        <taxon>Platysporina</taxon>
        <taxon>Myxobolidae</taxon>
        <taxon>Thelohanellus</taxon>
    </lineage>
</organism>
<keyword evidence="9 10" id="KW-0275">Fatty acid biosynthesis</keyword>
<dbReference type="EC" id="2.3.1.199" evidence="10"/>
<dbReference type="PANTHER" id="PTHR11157:SF126">
    <property type="entry name" value="ELONGATION OF VERY LONG CHAIN FATTY ACIDS PROTEIN"/>
    <property type="match status" value="1"/>
</dbReference>
<evidence type="ECO:0000313" key="11">
    <source>
        <dbReference type="EMBL" id="KII64267.1"/>
    </source>
</evidence>
<comment type="subcellular location">
    <subcellularLocation>
        <location evidence="1">Membrane</location>
        <topology evidence="1">Multi-pass membrane protein</topology>
    </subcellularLocation>
</comment>
<evidence type="ECO:0000256" key="3">
    <source>
        <dbReference type="ARBA" id="ARBA00022679"/>
    </source>
</evidence>
<evidence type="ECO:0000313" key="12">
    <source>
        <dbReference type="Proteomes" id="UP000031668"/>
    </source>
</evidence>
<reference evidence="11 12" key="1">
    <citation type="journal article" date="2014" name="Genome Biol. Evol.">
        <title>The genome of the myxosporean Thelohanellus kitauei shows adaptations to nutrient acquisition within its fish host.</title>
        <authorList>
            <person name="Yang Y."/>
            <person name="Xiong J."/>
            <person name="Zhou Z."/>
            <person name="Huo F."/>
            <person name="Miao W."/>
            <person name="Ran C."/>
            <person name="Liu Y."/>
            <person name="Zhang J."/>
            <person name="Feng J."/>
            <person name="Wang M."/>
            <person name="Wang M."/>
            <person name="Wang L."/>
            <person name="Yao B."/>
        </authorList>
    </citation>
    <scope>NUCLEOTIDE SEQUENCE [LARGE SCALE GENOMIC DNA]</scope>
    <source>
        <strain evidence="11">Wuqing</strain>
    </source>
</reference>
<evidence type="ECO:0000256" key="7">
    <source>
        <dbReference type="ARBA" id="ARBA00023098"/>
    </source>
</evidence>
<keyword evidence="6 10" id="KW-1133">Transmembrane helix</keyword>
<evidence type="ECO:0000256" key="4">
    <source>
        <dbReference type="ARBA" id="ARBA00022692"/>
    </source>
</evidence>
<proteinExistence type="inferred from homology"/>
<keyword evidence="8 10" id="KW-0472">Membrane</keyword>
<dbReference type="GO" id="GO:0009922">
    <property type="term" value="F:fatty acid elongase activity"/>
    <property type="evidence" value="ECO:0007669"/>
    <property type="project" value="UniProtKB-EC"/>
</dbReference>
<name>A0A0C2MRB9_THEKT</name>
<keyword evidence="7 10" id="KW-0443">Lipid metabolism</keyword>
<dbReference type="Pfam" id="PF01151">
    <property type="entry name" value="ELO"/>
    <property type="match status" value="1"/>
</dbReference>
<dbReference type="OrthoDB" id="434092at2759"/>
<comment type="caution">
    <text evidence="11">The sequence shown here is derived from an EMBL/GenBank/DDBJ whole genome shotgun (WGS) entry which is preliminary data.</text>
</comment>
<feature type="transmembrane region" description="Helical" evidence="10">
    <location>
        <begin position="37"/>
        <end position="57"/>
    </location>
</feature>
<evidence type="ECO:0000256" key="10">
    <source>
        <dbReference type="RuleBase" id="RU361115"/>
    </source>
</evidence>
<evidence type="ECO:0000256" key="5">
    <source>
        <dbReference type="ARBA" id="ARBA00022832"/>
    </source>
</evidence>
<keyword evidence="4 10" id="KW-0812">Transmembrane</keyword>
<evidence type="ECO:0000256" key="6">
    <source>
        <dbReference type="ARBA" id="ARBA00022989"/>
    </source>
</evidence>
<dbReference type="PANTHER" id="PTHR11157">
    <property type="entry name" value="FATTY ACID ACYL TRANSFERASE-RELATED"/>
    <property type="match status" value="1"/>
</dbReference>
<accession>A0A0C2MRB9</accession>
<keyword evidence="12" id="KW-1185">Reference proteome</keyword>
<dbReference type="EMBL" id="JWZT01004360">
    <property type="protein sequence ID" value="KII64267.1"/>
    <property type="molecule type" value="Genomic_DNA"/>
</dbReference>